<dbReference type="SMART" id="SM00451">
    <property type="entry name" value="ZnF_U1"/>
    <property type="match status" value="5"/>
</dbReference>
<feature type="compositionally biased region" description="Polar residues" evidence="8">
    <location>
        <begin position="12"/>
        <end position="21"/>
    </location>
</feature>
<proteinExistence type="predicted"/>
<dbReference type="InterPro" id="IPR013087">
    <property type="entry name" value="Znf_C2H2_type"/>
</dbReference>
<evidence type="ECO:0000256" key="6">
    <source>
        <dbReference type="ARBA" id="ARBA00023242"/>
    </source>
</evidence>
<keyword evidence="6" id="KW-0539">Nucleus</keyword>
<dbReference type="InterPro" id="IPR003604">
    <property type="entry name" value="Matrin/U1-like-C_Znf_C2H2"/>
</dbReference>
<evidence type="ECO:0000259" key="9">
    <source>
        <dbReference type="PROSITE" id="PS50157"/>
    </source>
</evidence>
<gene>
    <name evidence="10" type="ORF">Cfor_08260</name>
</gene>
<feature type="domain" description="C2H2-type" evidence="9">
    <location>
        <begin position="990"/>
        <end position="1017"/>
    </location>
</feature>
<dbReference type="SUPFAM" id="SSF57667">
    <property type="entry name" value="beta-beta-alpha zinc fingers"/>
    <property type="match status" value="5"/>
</dbReference>
<feature type="non-terminal residue" evidence="10">
    <location>
        <position position="1"/>
    </location>
</feature>
<dbReference type="PANTHER" id="PTHR24379">
    <property type="entry name" value="KRAB AND ZINC FINGER DOMAIN-CONTAINING"/>
    <property type="match status" value="1"/>
</dbReference>
<feature type="domain" description="C2H2-type" evidence="9">
    <location>
        <begin position="605"/>
        <end position="633"/>
    </location>
</feature>
<feature type="compositionally biased region" description="Polar residues" evidence="8">
    <location>
        <begin position="1159"/>
        <end position="1185"/>
    </location>
</feature>
<dbReference type="InParanoid" id="A0A6L2Q7A2"/>
<feature type="region of interest" description="Disordered" evidence="8">
    <location>
        <begin position="282"/>
        <end position="318"/>
    </location>
</feature>
<feature type="domain" description="C2H2-type" evidence="9">
    <location>
        <begin position="708"/>
        <end position="736"/>
    </location>
</feature>
<evidence type="ECO:0000313" key="10">
    <source>
        <dbReference type="EMBL" id="GFG38675.1"/>
    </source>
</evidence>
<evidence type="ECO:0000256" key="4">
    <source>
        <dbReference type="ARBA" id="ARBA00022771"/>
    </source>
</evidence>
<feature type="compositionally biased region" description="Acidic residues" evidence="8">
    <location>
        <begin position="155"/>
        <end position="180"/>
    </location>
</feature>
<dbReference type="SMART" id="SM00355">
    <property type="entry name" value="ZnF_C2H2"/>
    <property type="match status" value="19"/>
</dbReference>
<feature type="region of interest" description="Disordered" evidence="8">
    <location>
        <begin position="1"/>
        <end position="50"/>
    </location>
</feature>
<protein>
    <recommendedName>
        <fullName evidence="9">C2H2-type domain-containing protein</fullName>
    </recommendedName>
</protein>
<dbReference type="InterPro" id="IPR036236">
    <property type="entry name" value="Znf_C2H2_sf"/>
</dbReference>
<evidence type="ECO:0000256" key="8">
    <source>
        <dbReference type="SAM" id="MobiDB-lite"/>
    </source>
</evidence>
<feature type="region of interest" description="Disordered" evidence="8">
    <location>
        <begin position="64"/>
        <end position="221"/>
    </location>
</feature>
<dbReference type="OrthoDB" id="7788172at2759"/>
<keyword evidence="4 7" id="KW-0863">Zinc-finger</keyword>
<reference evidence="11" key="1">
    <citation type="submission" date="2020-01" db="EMBL/GenBank/DDBJ databases">
        <title>Draft genome sequence of the Termite Coptotermes fromosanus.</title>
        <authorList>
            <person name="Itakura S."/>
            <person name="Yosikawa Y."/>
            <person name="Umezawa K."/>
        </authorList>
    </citation>
    <scope>NUCLEOTIDE SEQUENCE [LARGE SCALE GENOMIC DNA]</scope>
</reference>
<evidence type="ECO:0000256" key="3">
    <source>
        <dbReference type="ARBA" id="ARBA00022737"/>
    </source>
</evidence>
<feature type="domain" description="C2H2-type" evidence="9">
    <location>
        <begin position="905"/>
        <end position="932"/>
    </location>
</feature>
<dbReference type="GO" id="GO:0008270">
    <property type="term" value="F:zinc ion binding"/>
    <property type="evidence" value="ECO:0007669"/>
    <property type="project" value="UniProtKB-KW"/>
</dbReference>
<sequence length="1366" mass="153616">LDNYVKHRKSGCATSSSSSRPLNHPDKGEIVSVSKNGTIRPAHVENDPSLKADDFFSSLELQSSAKKTTGTSPGSSIRNPCGVVTRSKASAAIMASTSSRDTPSTSQQKSDSELLGNVSSELYSPSADTDNATSTCLIKTESQENILQASVERSDLEDSACEEESNEEYEEEDDDEEDDGCPPRSYTGGKWKPGDLMTRGSPPSWTRTSSSSTHAEEYRGSNTGGWSLLLEECARSPAVTVDPPPNFTGGKWRPTLPNSADISAQQVCRGTNSDEEDYVLQDNNGGSDSNATRITNTTIPRVPPPGHTSGKWVPGKQVRLDDGGSTRGGSMDNMLLIPPLRKLGSTIQYWCGPCNRRLSSRTLYERHLLSELHFKRTVQEQELEESPVRVQEDMNDRRSEKRTVKRTEVYLNSDLWARSKRRRLKSGTLKRRRDEVRCEVCRSKVWRHLIGKHLVSHYHCRKARFGQPQATALVLDNIHSVVRQAPFQCSPCKFYCNTAASFKQHWTSQEHEHTDSKMSGRYWCSFCKYECESSGDMECHIDSPVHRELVAVINRSVPVVIRKRAVLSCGTCSEEFLYNAQLRRHIVRAGHHDPSTGSDAYQERFSCSDCHFVGNSSASLQRHVLHTHKAEKKGAYFCSACSLKFDSAEEAALHRRGQEHKYSALASRRDRGLSEEVLVKSCPHCGEDFENVLHLKTHLREQHAEFPYRCARCGMAFTLPQEVSRHVREALCMFRPDEKRSDIASEGEEVSKIGTDSGISTDISRKHEEGGDCGPITCSQCSYRTDSRAELLFHEVLHGEPITDPSITGDPSDLEKMARYQCPLCTRVFRKASLRCHLRTHTQERPYVCTFCYRGFGHRSSMISHMKQEHRGEAGHVCDVCPFRTANKASMDRHRLIHTQRNKPFLCAVCGANFFLKNTLQQHMKVHTGKDFKCQHEGCIFACRSQAELRNHQQVHSDRRPYHCDTCSYSAKTKPQLLRHSTVHLMQKPHQCPHCPFAARMASHLRRHLRLHTGAKPYRCPYCSYTCNILENLRKHVLSTSKHLGKHLYECRFCEPGNVFKSNLARDFRVHLVTRHPNHFGSAHLAASYVAGIYDANEDPKFVEKPIELQPRWKRSKTTNVAAIDEGFHKDDEESQDNPSESEALSAHFKTSADKRPETSTQTKTGIEASISPSSTKTGQEQTTVDPEELLSMVVVTDPADDVIYIQLPPDSETGAIEQYCESVFFPAEGDTFLSVEDFNKRRCSIGDRSASSETTVMLPLGVEEAEEGEGTEEVKDSENMVLIKEIPIGQHTHEGSKLDEEMRVITVADGEADEYLTLPEHKVDADHGQEEPEIYQNTVVQSIEDSTSADMTTAQQQQRYLVIFK</sequence>
<feature type="domain" description="C2H2-type" evidence="9">
    <location>
        <begin position="962"/>
        <end position="989"/>
    </location>
</feature>
<feature type="compositionally biased region" description="Polar residues" evidence="8">
    <location>
        <begin position="64"/>
        <end position="78"/>
    </location>
</feature>
<feature type="domain" description="C2H2-type" evidence="9">
    <location>
        <begin position="847"/>
        <end position="875"/>
    </location>
</feature>
<evidence type="ECO:0000256" key="1">
    <source>
        <dbReference type="ARBA" id="ARBA00004123"/>
    </source>
</evidence>
<keyword evidence="5" id="KW-0862">Zinc</keyword>
<evidence type="ECO:0000256" key="5">
    <source>
        <dbReference type="ARBA" id="ARBA00022833"/>
    </source>
</evidence>
<feature type="region of interest" description="Disordered" evidence="8">
    <location>
        <begin position="1127"/>
        <end position="1186"/>
    </location>
</feature>
<keyword evidence="3" id="KW-0677">Repeat</keyword>
<evidence type="ECO:0000256" key="7">
    <source>
        <dbReference type="PROSITE-ProRule" id="PRU00042"/>
    </source>
</evidence>
<feature type="region of interest" description="Disordered" evidence="8">
    <location>
        <begin position="743"/>
        <end position="768"/>
    </location>
</feature>
<evidence type="ECO:0000256" key="2">
    <source>
        <dbReference type="ARBA" id="ARBA00022723"/>
    </source>
</evidence>
<dbReference type="Gene3D" id="3.30.160.60">
    <property type="entry name" value="Classic Zinc Finger"/>
    <property type="match status" value="9"/>
</dbReference>
<feature type="compositionally biased region" description="Basic residues" evidence="8">
    <location>
        <begin position="1"/>
        <end position="10"/>
    </location>
</feature>
<dbReference type="EMBL" id="BLKM01000800">
    <property type="protein sequence ID" value="GFG38675.1"/>
    <property type="molecule type" value="Genomic_DNA"/>
</dbReference>
<dbReference type="GO" id="GO:0003676">
    <property type="term" value="F:nucleic acid binding"/>
    <property type="evidence" value="ECO:0007669"/>
    <property type="project" value="InterPro"/>
</dbReference>
<dbReference type="FunFam" id="3.30.160.60:FF:000446">
    <property type="entry name" value="Zinc finger protein"/>
    <property type="match status" value="1"/>
</dbReference>
<feature type="compositionally biased region" description="Low complexity" evidence="8">
    <location>
        <begin position="198"/>
        <end position="213"/>
    </location>
</feature>
<feature type="domain" description="C2H2-type" evidence="9">
    <location>
        <begin position="820"/>
        <end position="846"/>
    </location>
</feature>
<keyword evidence="11" id="KW-1185">Reference proteome</keyword>
<dbReference type="PROSITE" id="PS00028">
    <property type="entry name" value="ZINC_FINGER_C2H2_1"/>
    <property type="match status" value="8"/>
</dbReference>
<organism evidence="10 11">
    <name type="scientific">Coptotermes formosanus</name>
    <name type="common">Formosan subterranean termite</name>
    <dbReference type="NCBI Taxonomy" id="36987"/>
    <lineage>
        <taxon>Eukaryota</taxon>
        <taxon>Metazoa</taxon>
        <taxon>Ecdysozoa</taxon>
        <taxon>Arthropoda</taxon>
        <taxon>Hexapoda</taxon>
        <taxon>Insecta</taxon>
        <taxon>Pterygota</taxon>
        <taxon>Neoptera</taxon>
        <taxon>Polyneoptera</taxon>
        <taxon>Dictyoptera</taxon>
        <taxon>Blattodea</taxon>
        <taxon>Blattoidea</taxon>
        <taxon>Termitoidae</taxon>
        <taxon>Rhinotermitidae</taxon>
        <taxon>Coptotermes</taxon>
    </lineage>
</organism>
<dbReference type="PANTHER" id="PTHR24379:SF121">
    <property type="entry name" value="C2H2-TYPE DOMAIN-CONTAINING PROTEIN"/>
    <property type="match status" value="1"/>
</dbReference>
<accession>A0A6L2Q7A2</accession>
<comment type="caution">
    <text evidence="10">The sequence shown here is derived from an EMBL/GenBank/DDBJ whole genome shotgun (WGS) entry which is preliminary data.</text>
</comment>
<feature type="domain" description="C2H2-type" evidence="9">
    <location>
        <begin position="680"/>
        <end position="707"/>
    </location>
</feature>
<dbReference type="PROSITE" id="PS50157">
    <property type="entry name" value="ZINC_FINGER_C2H2_2"/>
    <property type="match status" value="9"/>
</dbReference>
<feature type="compositionally biased region" description="Polar residues" evidence="8">
    <location>
        <begin position="282"/>
        <end position="299"/>
    </location>
</feature>
<feature type="compositionally biased region" description="Polar residues" evidence="8">
    <location>
        <begin position="95"/>
        <end position="109"/>
    </location>
</feature>
<dbReference type="GO" id="GO:0005634">
    <property type="term" value="C:nucleus"/>
    <property type="evidence" value="ECO:0007669"/>
    <property type="project" value="UniProtKB-SubCell"/>
</dbReference>
<evidence type="ECO:0000313" key="11">
    <source>
        <dbReference type="Proteomes" id="UP000502823"/>
    </source>
</evidence>
<feature type="compositionally biased region" description="Polar residues" evidence="8">
    <location>
        <begin position="117"/>
        <end position="137"/>
    </location>
</feature>
<keyword evidence="2" id="KW-0479">Metal-binding</keyword>
<name>A0A6L2Q7A2_COPFO</name>
<dbReference type="Proteomes" id="UP000502823">
    <property type="component" value="Unassembled WGS sequence"/>
</dbReference>
<dbReference type="FunFam" id="3.30.160.60:FF:000145">
    <property type="entry name" value="Zinc finger protein 574"/>
    <property type="match status" value="1"/>
</dbReference>
<feature type="domain" description="C2H2-type" evidence="9">
    <location>
        <begin position="932"/>
        <end position="961"/>
    </location>
</feature>
<comment type="subcellular location">
    <subcellularLocation>
        <location evidence="1">Nucleus</location>
    </subcellularLocation>
</comment>